<feature type="domain" description="RNA-binding S4" evidence="6">
    <location>
        <begin position="8"/>
        <end position="70"/>
    </location>
</feature>
<dbReference type="EMBL" id="FQXS01000027">
    <property type="protein sequence ID" value="SHI06288.1"/>
    <property type="molecule type" value="Genomic_DNA"/>
</dbReference>
<evidence type="ECO:0000256" key="2">
    <source>
        <dbReference type="ARBA" id="ARBA00022884"/>
    </source>
</evidence>
<accession>A0A1M5Y3A5</accession>
<dbReference type="OrthoDB" id="9797176at2"/>
<dbReference type="PROSITE" id="PS50889">
    <property type="entry name" value="S4"/>
    <property type="match status" value="1"/>
</dbReference>
<evidence type="ECO:0000256" key="1">
    <source>
        <dbReference type="ARBA" id="ARBA00008396"/>
    </source>
</evidence>
<name>A0A1M5Y3A5_9BACT</name>
<feature type="region of interest" description="Disordered" evidence="5">
    <location>
        <begin position="106"/>
        <end position="130"/>
    </location>
</feature>
<dbReference type="GO" id="GO:0034605">
    <property type="term" value="P:cellular response to heat"/>
    <property type="evidence" value="ECO:0007669"/>
    <property type="project" value="InterPro"/>
</dbReference>
<dbReference type="Proteomes" id="UP000184139">
    <property type="component" value="Unassembled WGS sequence"/>
</dbReference>
<dbReference type="GO" id="GO:0003727">
    <property type="term" value="F:single-stranded RNA binding"/>
    <property type="evidence" value="ECO:0007669"/>
    <property type="project" value="InterPro"/>
</dbReference>
<proteinExistence type="inferred from homology"/>
<feature type="compositionally biased region" description="Basic residues" evidence="5">
    <location>
        <begin position="119"/>
        <end position="130"/>
    </location>
</feature>
<dbReference type="InterPro" id="IPR036986">
    <property type="entry name" value="S4_RNA-bd_sf"/>
</dbReference>
<dbReference type="SUPFAM" id="SSF55174">
    <property type="entry name" value="Alpha-L RNA-binding motif"/>
    <property type="match status" value="1"/>
</dbReference>
<gene>
    <name evidence="7" type="ORF">SAMN02745124_03577</name>
</gene>
<dbReference type="Gene3D" id="3.10.290.10">
    <property type="entry name" value="RNA-binding S4 domain"/>
    <property type="match status" value="1"/>
</dbReference>
<dbReference type="InterPro" id="IPR025708">
    <property type="entry name" value="HSP15"/>
</dbReference>
<dbReference type="Pfam" id="PF01479">
    <property type="entry name" value="S4"/>
    <property type="match status" value="1"/>
</dbReference>
<dbReference type="RefSeq" id="WP_073378194.1">
    <property type="nucleotide sequence ID" value="NZ_FQXS01000027.1"/>
</dbReference>
<protein>
    <submittedName>
        <fullName evidence="7">Ribosome-associated heat shock protein Hsp15</fullName>
    </submittedName>
</protein>
<evidence type="ECO:0000313" key="7">
    <source>
        <dbReference type="EMBL" id="SHI06288.1"/>
    </source>
</evidence>
<dbReference type="STRING" id="1121409.SAMN02745124_03577"/>
<evidence type="ECO:0000256" key="4">
    <source>
        <dbReference type="PROSITE-ProRule" id="PRU00182"/>
    </source>
</evidence>
<evidence type="ECO:0000256" key="5">
    <source>
        <dbReference type="SAM" id="MobiDB-lite"/>
    </source>
</evidence>
<reference evidence="7 8" key="1">
    <citation type="submission" date="2016-11" db="EMBL/GenBank/DDBJ databases">
        <authorList>
            <person name="Jaros S."/>
            <person name="Januszkiewicz K."/>
            <person name="Wedrychowicz H."/>
        </authorList>
    </citation>
    <scope>NUCLEOTIDE SEQUENCE [LARGE SCALE GENOMIC DNA]</scope>
    <source>
        <strain evidence="7 8">DSM 9705</strain>
    </source>
</reference>
<keyword evidence="7" id="KW-0346">Stress response</keyword>
<dbReference type="GO" id="GO:0003677">
    <property type="term" value="F:DNA binding"/>
    <property type="evidence" value="ECO:0007669"/>
    <property type="project" value="UniProtKB-KW"/>
</dbReference>
<evidence type="ECO:0000259" key="6">
    <source>
        <dbReference type="SMART" id="SM00363"/>
    </source>
</evidence>
<keyword evidence="3" id="KW-0238">DNA-binding</keyword>
<organism evidence="7 8">
    <name type="scientific">Desulfofustis glycolicus DSM 9705</name>
    <dbReference type="NCBI Taxonomy" id="1121409"/>
    <lineage>
        <taxon>Bacteria</taxon>
        <taxon>Pseudomonadati</taxon>
        <taxon>Thermodesulfobacteriota</taxon>
        <taxon>Desulfobulbia</taxon>
        <taxon>Desulfobulbales</taxon>
        <taxon>Desulfocapsaceae</taxon>
        <taxon>Desulfofustis</taxon>
    </lineage>
</organism>
<dbReference type="SMART" id="SM00363">
    <property type="entry name" value="S4"/>
    <property type="match status" value="1"/>
</dbReference>
<evidence type="ECO:0000313" key="8">
    <source>
        <dbReference type="Proteomes" id="UP000184139"/>
    </source>
</evidence>
<comment type="similarity">
    <text evidence="1">Belongs to the HSP15 family.</text>
</comment>
<keyword evidence="2 4" id="KW-0694">RNA-binding</keyword>
<dbReference type="PIRSF" id="PIRSF016821">
    <property type="entry name" value="HSP15"/>
    <property type="match status" value="1"/>
</dbReference>
<dbReference type="InterPro" id="IPR002942">
    <property type="entry name" value="S4_RNA-bd"/>
</dbReference>
<dbReference type="GO" id="GO:0043023">
    <property type="term" value="F:ribosomal large subunit binding"/>
    <property type="evidence" value="ECO:0007669"/>
    <property type="project" value="InterPro"/>
</dbReference>
<keyword evidence="8" id="KW-1185">Reference proteome</keyword>
<sequence>MAETPDKVRIDKWLWAARFFKTRSLATQAVQGGKVHVNGQRVRPARPVAVDDIVEINKNEIVFVVVVQALSAVRRPASEAQLLYQETGESLEKREQQRAMRKLIRAPGGAPPKRPDKRDRRKIRAFIKKT</sequence>
<dbReference type="CDD" id="cd00165">
    <property type="entry name" value="S4"/>
    <property type="match status" value="1"/>
</dbReference>
<evidence type="ECO:0000256" key="3">
    <source>
        <dbReference type="ARBA" id="ARBA00023125"/>
    </source>
</evidence>
<dbReference type="AlphaFoldDB" id="A0A1M5Y3A5"/>